<comment type="similarity">
    <text evidence="1">Belongs to the PPR family. P subfamily.</text>
</comment>
<dbReference type="Proteomes" id="UP000288805">
    <property type="component" value="Unassembled WGS sequence"/>
</dbReference>
<comment type="caution">
    <text evidence="4">The sequence shown here is derived from an EMBL/GenBank/DDBJ whole genome shotgun (WGS) entry which is preliminary data.</text>
</comment>
<gene>
    <name evidence="4" type="primary">VvCHDh000695_3</name>
    <name evidence="4" type="ORF">CK203_095186</name>
</gene>
<dbReference type="PROSITE" id="PS51375">
    <property type="entry name" value="PPR"/>
    <property type="match status" value="9"/>
</dbReference>
<dbReference type="InterPro" id="IPR011990">
    <property type="entry name" value="TPR-like_helical_dom_sf"/>
</dbReference>
<dbReference type="InterPro" id="IPR002885">
    <property type="entry name" value="PPR_rpt"/>
</dbReference>
<keyword evidence="2" id="KW-0677">Repeat</keyword>
<organism evidence="4 5">
    <name type="scientific">Vitis vinifera</name>
    <name type="common">Grape</name>
    <dbReference type="NCBI Taxonomy" id="29760"/>
    <lineage>
        <taxon>Eukaryota</taxon>
        <taxon>Viridiplantae</taxon>
        <taxon>Streptophyta</taxon>
        <taxon>Embryophyta</taxon>
        <taxon>Tracheophyta</taxon>
        <taxon>Spermatophyta</taxon>
        <taxon>Magnoliopsida</taxon>
        <taxon>eudicotyledons</taxon>
        <taxon>Gunneridae</taxon>
        <taxon>Pentapetalae</taxon>
        <taxon>rosids</taxon>
        <taxon>Vitales</taxon>
        <taxon>Vitaceae</taxon>
        <taxon>Viteae</taxon>
        <taxon>Vitis</taxon>
    </lineage>
</organism>
<feature type="repeat" description="PPR" evidence="3">
    <location>
        <begin position="430"/>
        <end position="468"/>
    </location>
</feature>
<dbReference type="AlphaFoldDB" id="A0A438E126"/>
<dbReference type="EMBL" id="QGNW01001439">
    <property type="protein sequence ID" value="RVW41387.1"/>
    <property type="molecule type" value="Genomic_DNA"/>
</dbReference>
<feature type="repeat" description="PPR" evidence="3">
    <location>
        <begin position="324"/>
        <end position="358"/>
    </location>
</feature>
<reference evidence="4 5" key="1">
    <citation type="journal article" date="2018" name="PLoS Genet.">
        <title>Population sequencing reveals clonal diversity and ancestral inbreeding in the grapevine cultivar Chardonnay.</title>
        <authorList>
            <person name="Roach M.J."/>
            <person name="Johnson D.L."/>
            <person name="Bohlmann J."/>
            <person name="van Vuuren H.J."/>
            <person name="Jones S.J."/>
            <person name="Pretorius I.S."/>
            <person name="Schmidt S.A."/>
            <person name="Borneman A.R."/>
        </authorList>
    </citation>
    <scope>NUCLEOTIDE SEQUENCE [LARGE SCALE GENOMIC DNA]</scope>
    <source>
        <strain evidence="5">cv. Chardonnay</strain>
        <tissue evidence="4">Leaf</tissue>
    </source>
</reference>
<evidence type="ECO:0000256" key="2">
    <source>
        <dbReference type="ARBA" id="ARBA00022737"/>
    </source>
</evidence>
<dbReference type="Gene3D" id="1.25.40.10">
    <property type="entry name" value="Tetratricopeptide repeat domain"/>
    <property type="match status" value="4"/>
</dbReference>
<evidence type="ECO:0000256" key="1">
    <source>
        <dbReference type="ARBA" id="ARBA00007626"/>
    </source>
</evidence>
<sequence length="958" mass="107822">MILASMVKDKRTELVWSLFREMSDKEFAQTLMEENGFVPTIVTYNTLLNWSAKAYLLLKKMRKEMISPNEVTYNTLINGFVKEGKIGVAAQVFNEMSKFDLSPNCVTYNALIGGHCHVGDFEEALRLLDHMEAAGLRLNEVTYGTLLNGLCKHEKFELAKRLLERMRVNDMVVGHIAYTVLIDGYAKMGCLMKLVGNIKSAKEIICRMYRSGLVLNKIIYSNLNLQFLPAWKFTEAMKVYAVMNCNGHGADHFTCNVLVSSLCRDGNIGDPLNAFSFFDDMIKCGQHPSFFTYGSLLKGLCKGGNLVEAKKFLNRLHYIPGAVDSVMYNTLLAETCKSGNLHEAVALFDKMVQNNVLPDSYTYSSLLTGLCRKGKAVTAVCLFGTAMGRGTLFPNHVMYTCLVDGLSKAGHPKAAFYFFEEMMKKGTCPDTVAFNAIIDSCSRRGQMMKANDFFSTMRCTMMREGIFPDKLTFHSLILGLSKSGIPDLGVKLLGKMIMEGTLADQFTFNILINKVGDIQGAFKLKDEMEALGFGSHEVAESAMVRGLLHCGKTEDAMLVLDHMLRMRLLPTIATFTTLMHRFCRDAKIAEALKLKGVMELCAAFELYEEMRHRDLCPNITTYAVLVDAISAANNLIQGEKLLTDLQERGLISWGGSTQHLDKELTVAMGKLNYIRCFYPTTTEWTITTVTPWCSIMQVRPGSSGKGMGGIRHPDGHLHSTLIPDLCDIGRFLQWVDLSNDFNSCFGNHMMLRQDLQVQNDLLQSDPHFQDAVLHMIYVIRTTMFRSRIQEKRVPPDLEDKVLWTVLKNEKFSIKSLYDALEPDDAVPFLRSIIWSLFIQSINWKVLPMRCFCDLKQAVINELVIFFYAEPKLINELVPLLTYEGAVPDESQILSVTVGCFLSRLILSGICIVFTVAFAFDQHCWTQKLLNYIILVAALFRDLEDLDDAISCLKVEVSH</sequence>
<feature type="repeat" description="PPR" evidence="3">
    <location>
        <begin position="139"/>
        <end position="173"/>
    </location>
</feature>
<dbReference type="SUPFAM" id="SSF81901">
    <property type="entry name" value="HCP-like"/>
    <property type="match status" value="1"/>
</dbReference>
<evidence type="ECO:0000313" key="4">
    <source>
        <dbReference type="EMBL" id="RVW41387.1"/>
    </source>
</evidence>
<feature type="repeat" description="PPR" evidence="3">
    <location>
        <begin position="395"/>
        <end position="429"/>
    </location>
</feature>
<dbReference type="PANTHER" id="PTHR47938">
    <property type="entry name" value="RESPIRATORY COMPLEX I CHAPERONE (CIA84), PUTATIVE (AFU_ORTHOLOGUE AFUA_2G06020)-RELATED"/>
    <property type="match status" value="1"/>
</dbReference>
<dbReference type="PANTHER" id="PTHR47938:SF7">
    <property type="entry name" value="PENTACOTRIPEPTIDE-REPEAT REGION OF PRORP DOMAIN-CONTAINING PROTEIN"/>
    <property type="match status" value="1"/>
</dbReference>
<dbReference type="NCBIfam" id="TIGR00756">
    <property type="entry name" value="PPR"/>
    <property type="match status" value="6"/>
</dbReference>
<feature type="repeat" description="PPR" evidence="3">
    <location>
        <begin position="251"/>
        <end position="288"/>
    </location>
</feature>
<accession>A0A438E126</accession>
<name>A0A438E126_VITVI</name>
<protein>
    <submittedName>
        <fullName evidence="4">Pentatricopeptide repeat-containing protein</fullName>
    </submittedName>
</protein>
<proteinExistence type="inferred from homology"/>
<feature type="repeat" description="PPR" evidence="3">
    <location>
        <begin position="104"/>
        <end position="138"/>
    </location>
</feature>
<evidence type="ECO:0000256" key="3">
    <source>
        <dbReference type="PROSITE-ProRule" id="PRU00708"/>
    </source>
</evidence>
<dbReference type="Pfam" id="PF12854">
    <property type="entry name" value="PPR_1"/>
    <property type="match status" value="2"/>
</dbReference>
<feature type="repeat" description="PPR" evidence="3">
    <location>
        <begin position="359"/>
        <end position="394"/>
    </location>
</feature>
<dbReference type="Pfam" id="PF13041">
    <property type="entry name" value="PPR_2"/>
    <property type="match status" value="4"/>
</dbReference>
<dbReference type="Pfam" id="PF01535">
    <property type="entry name" value="PPR"/>
    <property type="match status" value="1"/>
</dbReference>
<feature type="repeat" description="PPR" evidence="3">
    <location>
        <begin position="536"/>
        <end position="570"/>
    </location>
</feature>
<feature type="repeat" description="PPR" evidence="3">
    <location>
        <begin position="69"/>
        <end position="103"/>
    </location>
</feature>
<evidence type="ECO:0000313" key="5">
    <source>
        <dbReference type="Proteomes" id="UP000288805"/>
    </source>
</evidence>